<protein>
    <submittedName>
        <fullName evidence="1">Uncharacterized protein</fullName>
    </submittedName>
</protein>
<accession>X0YXV2</accession>
<name>X0YXV2_9ZZZZ</name>
<dbReference type="EMBL" id="BART01008997">
    <property type="protein sequence ID" value="GAG61150.1"/>
    <property type="molecule type" value="Genomic_DNA"/>
</dbReference>
<gene>
    <name evidence="1" type="ORF">S01H4_20068</name>
</gene>
<reference evidence="1" key="1">
    <citation type="journal article" date="2014" name="Front. Microbiol.">
        <title>High frequency of phylogenetically diverse reductive dehalogenase-homologous genes in deep subseafloor sedimentary metagenomes.</title>
        <authorList>
            <person name="Kawai M."/>
            <person name="Futagami T."/>
            <person name="Toyoda A."/>
            <person name="Takaki Y."/>
            <person name="Nishi S."/>
            <person name="Hori S."/>
            <person name="Arai W."/>
            <person name="Tsubouchi T."/>
            <person name="Morono Y."/>
            <person name="Uchiyama I."/>
            <person name="Ito T."/>
            <person name="Fujiyama A."/>
            <person name="Inagaki F."/>
            <person name="Takami H."/>
        </authorList>
    </citation>
    <scope>NUCLEOTIDE SEQUENCE</scope>
    <source>
        <strain evidence="1">Expedition CK06-06</strain>
    </source>
</reference>
<evidence type="ECO:0000313" key="1">
    <source>
        <dbReference type="EMBL" id="GAG61150.1"/>
    </source>
</evidence>
<proteinExistence type="predicted"/>
<comment type="caution">
    <text evidence="1">The sequence shown here is derived from an EMBL/GenBank/DDBJ whole genome shotgun (WGS) entry which is preliminary data.</text>
</comment>
<organism evidence="1">
    <name type="scientific">marine sediment metagenome</name>
    <dbReference type="NCBI Taxonomy" id="412755"/>
    <lineage>
        <taxon>unclassified sequences</taxon>
        <taxon>metagenomes</taxon>
        <taxon>ecological metagenomes</taxon>
    </lineage>
</organism>
<sequence length="88" mass="9603">MAKKGLRIGATVGLLAGSFLLIKDAMAFKDPNAKMDHIVRNLTGWSITKGNWDWQRMKFTIPVVAGIGLSIVASKTGMNRYTPKGINL</sequence>
<dbReference type="AlphaFoldDB" id="X0YXV2"/>